<evidence type="ECO:0000256" key="5">
    <source>
        <dbReference type="SAM" id="Phobius"/>
    </source>
</evidence>
<dbReference type="InterPro" id="IPR006694">
    <property type="entry name" value="Fatty_acid_hydroxylase"/>
</dbReference>
<dbReference type="GO" id="GO:0005506">
    <property type="term" value="F:iron ion binding"/>
    <property type="evidence" value="ECO:0007669"/>
    <property type="project" value="InterPro"/>
</dbReference>
<accession>A0A4R6XCD8</accession>
<feature type="transmembrane region" description="Helical" evidence="5">
    <location>
        <begin position="73"/>
        <end position="95"/>
    </location>
</feature>
<evidence type="ECO:0000256" key="4">
    <source>
        <dbReference type="ARBA" id="ARBA00023136"/>
    </source>
</evidence>
<evidence type="ECO:0000256" key="3">
    <source>
        <dbReference type="ARBA" id="ARBA00022989"/>
    </source>
</evidence>
<sequence length="265" mass="30971">MIDYQLRLLLFLLFVVVLLSWQHLSPRQPLHSWRLRWRHNIGLLLIDALVVRIAQPLILVCVALLPAAPFAPLAVLPPILALVISLILLDLLIYWQHRLFHTITWFWRLHRVHHSDPELDTTSAVRFHPLEILLSLLIKALAVWLFGISAAAILVFDILLNGMAMFNHTNVRLPSRIDAALRYIIVTPAMHRIHHSRFNHEANSNFGFCLSVWDRLFKSYRKQAQLGDDQINIGMPQTQHYAPERFQELLNMPFRFPLKRKRHSK</sequence>
<comment type="caution">
    <text evidence="7">The sequence shown here is derived from an EMBL/GenBank/DDBJ whole genome shotgun (WGS) entry which is preliminary data.</text>
</comment>
<dbReference type="EMBL" id="SNZA01000003">
    <property type="protein sequence ID" value="TDR13248.1"/>
    <property type="molecule type" value="Genomic_DNA"/>
</dbReference>
<gene>
    <name evidence="7" type="ORF">C8D85_2124</name>
</gene>
<evidence type="ECO:0000313" key="8">
    <source>
        <dbReference type="Proteomes" id="UP000295729"/>
    </source>
</evidence>
<evidence type="ECO:0000256" key="1">
    <source>
        <dbReference type="ARBA" id="ARBA00004370"/>
    </source>
</evidence>
<dbReference type="GO" id="GO:0016491">
    <property type="term" value="F:oxidoreductase activity"/>
    <property type="evidence" value="ECO:0007669"/>
    <property type="project" value="InterPro"/>
</dbReference>
<protein>
    <submittedName>
        <fullName evidence="7">Sterol desaturase/sphingolipid hydroxylase (Fatty acid hydroxylase superfamily)</fullName>
    </submittedName>
</protein>
<organism evidence="7 8">
    <name type="scientific">Marinomonas communis</name>
    <dbReference type="NCBI Taxonomy" id="28254"/>
    <lineage>
        <taxon>Bacteria</taxon>
        <taxon>Pseudomonadati</taxon>
        <taxon>Pseudomonadota</taxon>
        <taxon>Gammaproteobacteria</taxon>
        <taxon>Oceanospirillales</taxon>
        <taxon>Oceanospirillaceae</taxon>
        <taxon>Marinomonas</taxon>
    </lineage>
</organism>
<name>A0A4R6XCD8_9GAMM</name>
<dbReference type="RefSeq" id="WP_133562441.1">
    <property type="nucleotide sequence ID" value="NZ_SNZA01000003.1"/>
</dbReference>
<evidence type="ECO:0000259" key="6">
    <source>
        <dbReference type="Pfam" id="PF04116"/>
    </source>
</evidence>
<keyword evidence="3 5" id="KW-1133">Transmembrane helix</keyword>
<dbReference type="OrthoDB" id="9770329at2"/>
<evidence type="ECO:0000256" key="2">
    <source>
        <dbReference type="ARBA" id="ARBA00022692"/>
    </source>
</evidence>
<feature type="transmembrane region" description="Helical" evidence="5">
    <location>
        <begin position="43"/>
        <end position="66"/>
    </location>
</feature>
<reference evidence="7 8" key="1">
    <citation type="submission" date="2019-03" db="EMBL/GenBank/DDBJ databases">
        <title>Genomic Encyclopedia of Type Strains, Phase IV (KMG-IV): sequencing the most valuable type-strain genomes for metagenomic binning, comparative biology and taxonomic classification.</title>
        <authorList>
            <person name="Goeker M."/>
        </authorList>
    </citation>
    <scope>NUCLEOTIDE SEQUENCE [LARGE SCALE GENOMIC DNA]</scope>
    <source>
        <strain evidence="7 8">DSM 5604</strain>
    </source>
</reference>
<dbReference type="AlphaFoldDB" id="A0A4R6XCD8"/>
<keyword evidence="4 5" id="KW-0472">Membrane</keyword>
<dbReference type="PANTHER" id="PTHR11863">
    <property type="entry name" value="STEROL DESATURASE"/>
    <property type="match status" value="1"/>
</dbReference>
<dbReference type="InterPro" id="IPR050307">
    <property type="entry name" value="Sterol_Desaturase_Related"/>
</dbReference>
<evidence type="ECO:0000313" key="7">
    <source>
        <dbReference type="EMBL" id="TDR13248.1"/>
    </source>
</evidence>
<feature type="domain" description="Fatty acid hydroxylase" evidence="6">
    <location>
        <begin position="83"/>
        <end position="218"/>
    </location>
</feature>
<feature type="transmembrane region" description="Helical" evidence="5">
    <location>
        <begin position="136"/>
        <end position="160"/>
    </location>
</feature>
<dbReference type="GO" id="GO:0016020">
    <property type="term" value="C:membrane"/>
    <property type="evidence" value="ECO:0007669"/>
    <property type="project" value="UniProtKB-SubCell"/>
</dbReference>
<comment type="subcellular location">
    <subcellularLocation>
        <location evidence="1">Membrane</location>
    </subcellularLocation>
</comment>
<keyword evidence="8" id="KW-1185">Reference proteome</keyword>
<dbReference type="Proteomes" id="UP000295729">
    <property type="component" value="Unassembled WGS sequence"/>
</dbReference>
<dbReference type="GO" id="GO:0008610">
    <property type="term" value="P:lipid biosynthetic process"/>
    <property type="evidence" value="ECO:0007669"/>
    <property type="project" value="InterPro"/>
</dbReference>
<proteinExistence type="predicted"/>
<dbReference type="Pfam" id="PF04116">
    <property type="entry name" value="FA_hydroxylase"/>
    <property type="match status" value="1"/>
</dbReference>
<keyword evidence="2 5" id="KW-0812">Transmembrane</keyword>